<keyword evidence="4" id="KW-0812">Transmembrane</keyword>
<dbReference type="Gene3D" id="3.30.410.40">
    <property type="match status" value="1"/>
</dbReference>
<keyword evidence="2 5" id="KW-0732">Signal</keyword>
<dbReference type="SUPFAM" id="SSF51905">
    <property type="entry name" value="FAD/NAD(P)-binding domain"/>
    <property type="match status" value="1"/>
</dbReference>
<dbReference type="InParanoid" id="A0A0G4FEC0"/>
<keyword evidence="3" id="KW-0285">Flavoprotein</keyword>
<dbReference type="AlphaFoldDB" id="A0A0G4FEC0"/>
<dbReference type="PANTHER" id="PTHR45968">
    <property type="entry name" value="OSJNBA0019K04.7 PROTEIN"/>
    <property type="match status" value="1"/>
</dbReference>
<dbReference type="EMBL" id="CDMY01000413">
    <property type="protein sequence ID" value="CEM11301.1"/>
    <property type="molecule type" value="Genomic_DNA"/>
</dbReference>
<feature type="binding site" evidence="3">
    <location>
        <begin position="132"/>
        <end position="135"/>
    </location>
    <ligand>
        <name>FAD</name>
        <dbReference type="ChEBI" id="CHEBI:57692"/>
    </ligand>
</feature>
<dbReference type="InterPro" id="IPR000172">
    <property type="entry name" value="GMC_OxRdtase_N"/>
</dbReference>
<dbReference type="Gene3D" id="3.50.50.60">
    <property type="entry name" value="FAD/NAD(P)-binding domain"/>
    <property type="match status" value="2"/>
</dbReference>
<gene>
    <name evidence="7" type="ORF">Vbra_15124</name>
</gene>
<evidence type="ECO:0000256" key="3">
    <source>
        <dbReference type="PIRSR" id="PIRSR000137-2"/>
    </source>
</evidence>
<dbReference type="PANTHER" id="PTHR45968:SF3">
    <property type="entry name" value="OS04G0573100 PROTEIN"/>
    <property type="match status" value="1"/>
</dbReference>
<feature type="binding site" evidence="3">
    <location>
        <begin position="596"/>
        <end position="597"/>
    </location>
    <ligand>
        <name>FAD</name>
        <dbReference type="ChEBI" id="CHEBI:57692"/>
    </ligand>
</feature>
<dbReference type="STRING" id="1169540.A0A0G4FEC0"/>
<dbReference type="PROSITE" id="PS00624">
    <property type="entry name" value="GMC_OXRED_2"/>
    <property type="match status" value="1"/>
</dbReference>
<feature type="transmembrane region" description="Helical" evidence="4">
    <location>
        <begin position="693"/>
        <end position="714"/>
    </location>
</feature>
<proteinExistence type="inferred from homology"/>
<feature type="signal peptide" evidence="5">
    <location>
        <begin position="1"/>
        <end position="24"/>
    </location>
</feature>
<protein>
    <recommendedName>
        <fullName evidence="6">Glucose-methanol-choline oxidoreductase N-terminal domain-containing protein</fullName>
    </recommendedName>
</protein>
<dbReference type="Pfam" id="PF00732">
    <property type="entry name" value="GMC_oxred_N"/>
    <property type="match status" value="1"/>
</dbReference>
<evidence type="ECO:0000256" key="2">
    <source>
        <dbReference type="ARBA" id="ARBA00022729"/>
    </source>
</evidence>
<dbReference type="Gene3D" id="3.30.560.10">
    <property type="entry name" value="Glucose Oxidase, domain 3"/>
    <property type="match status" value="1"/>
</dbReference>
<comment type="similarity">
    <text evidence="1">Belongs to the GMC oxidoreductase family.</text>
</comment>
<evidence type="ECO:0000313" key="7">
    <source>
        <dbReference type="EMBL" id="CEM11301.1"/>
    </source>
</evidence>
<sequence length="715" mass="76709">MRVAALVPLLTLGSLILSPTPCHGQVEPVEANRTALDAAIGDAAVETDEALYDTIVIGAGAGGCPLARTLSEYSQAVLLLERGDDRQQFEDAVTKTGGQTAMLSPTISEQFETPQGVIGHIGRVTGGGTAINAGVYIEEDMSYFDHLEEAHKVTLNRTLINDSYHWLRDSGIVRPSPQGGQWGRALRSSLEQAGYPWVGDEGTARVADTPMSWRTYSIFDTETDRRHAADELLNGSAVTLQVLSEVQHIEFDLEAVETGGQLRATCVVYDKLNATEGAERVRRRVCVRDGGRVVLASGAIHTPAILMRSGLGPRDVLEAAGIEVLLDLESVGSNLHDHPQIPIGVALKEPGPVTIQSLMATRYAGPGCDAENPSANDQCHFTLIDELSQGYGMTTGMILNAHKAAEKGRISPLLARLLQGFWDCALGIEIALNSSQVDTNVTVPEQCNEQEANVSTCAIQGVSLLTWVTEPLSRGRVTLRENGTTLIDPKYFDAPRDRQAAGLAIKESLRLLSSDPMKAITQNGEDSCFDADLFRKGMVKTSLGLIFPPSKYAKPGAELQLFPPGINATLMEAGESPEALEEVFTAVGEHLYLSIWHYCGTVAMGTLIEGDDFLLTGTSNLHVVDASVIPAVTRVNPMATVMMLGRYAGVQLGERRETLRHRERLQALSARAEGPSVEEDLTPSGAVGRCGGLRVGVGGGMVMVTAMLGWAIFVF</sequence>
<dbReference type="Pfam" id="PF05199">
    <property type="entry name" value="GMC_oxred_C"/>
    <property type="match status" value="1"/>
</dbReference>
<dbReference type="Proteomes" id="UP000041254">
    <property type="component" value="Unassembled WGS sequence"/>
</dbReference>
<accession>A0A0G4FEC0</accession>
<dbReference type="SUPFAM" id="SSF54373">
    <property type="entry name" value="FAD-linked reductases, C-terminal domain"/>
    <property type="match status" value="1"/>
</dbReference>
<feature type="domain" description="Glucose-methanol-choline oxidoreductase N-terminal" evidence="6">
    <location>
        <begin position="298"/>
        <end position="312"/>
    </location>
</feature>
<evidence type="ECO:0000256" key="5">
    <source>
        <dbReference type="SAM" id="SignalP"/>
    </source>
</evidence>
<keyword evidence="4" id="KW-1133">Transmembrane helix</keyword>
<comment type="cofactor">
    <cofactor evidence="3">
        <name>FAD</name>
        <dbReference type="ChEBI" id="CHEBI:57692"/>
    </cofactor>
</comment>
<evidence type="ECO:0000313" key="8">
    <source>
        <dbReference type="Proteomes" id="UP000041254"/>
    </source>
</evidence>
<keyword evidence="3" id="KW-0274">FAD</keyword>
<dbReference type="InterPro" id="IPR051871">
    <property type="entry name" value="GMC_Oxidoreductase-Related"/>
</dbReference>
<dbReference type="InterPro" id="IPR007867">
    <property type="entry name" value="GMC_OxRtase_C"/>
</dbReference>
<evidence type="ECO:0000256" key="4">
    <source>
        <dbReference type="SAM" id="Phobius"/>
    </source>
</evidence>
<dbReference type="PIRSF" id="PIRSF000137">
    <property type="entry name" value="Alcohol_oxidase"/>
    <property type="match status" value="1"/>
</dbReference>
<dbReference type="GO" id="GO:0050660">
    <property type="term" value="F:flavin adenine dinucleotide binding"/>
    <property type="evidence" value="ECO:0007669"/>
    <property type="project" value="InterPro"/>
</dbReference>
<dbReference type="InterPro" id="IPR036188">
    <property type="entry name" value="FAD/NAD-bd_sf"/>
</dbReference>
<keyword evidence="8" id="KW-1185">Reference proteome</keyword>
<evidence type="ECO:0000256" key="1">
    <source>
        <dbReference type="ARBA" id="ARBA00010790"/>
    </source>
</evidence>
<feature type="binding site" evidence="3">
    <location>
        <position position="246"/>
    </location>
    <ligand>
        <name>FAD</name>
        <dbReference type="ChEBI" id="CHEBI:57692"/>
    </ligand>
</feature>
<reference evidence="7 8" key="1">
    <citation type="submission" date="2014-11" db="EMBL/GenBank/DDBJ databases">
        <authorList>
            <person name="Zhu J."/>
            <person name="Qi W."/>
            <person name="Song R."/>
        </authorList>
    </citation>
    <scope>NUCLEOTIDE SEQUENCE [LARGE SCALE GENOMIC DNA]</scope>
</reference>
<name>A0A0G4FEC0_VITBC</name>
<feature type="chain" id="PRO_5005188499" description="Glucose-methanol-choline oxidoreductase N-terminal domain-containing protein" evidence="5">
    <location>
        <begin position="25"/>
        <end position="715"/>
    </location>
</feature>
<feature type="binding site" evidence="3">
    <location>
        <position position="124"/>
    </location>
    <ligand>
        <name>FAD</name>
        <dbReference type="ChEBI" id="CHEBI:57692"/>
    </ligand>
</feature>
<dbReference type="VEuPathDB" id="CryptoDB:Vbra_15124"/>
<dbReference type="PhylomeDB" id="A0A0G4FEC0"/>
<dbReference type="GO" id="GO:0016614">
    <property type="term" value="F:oxidoreductase activity, acting on CH-OH group of donors"/>
    <property type="evidence" value="ECO:0007669"/>
    <property type="project" value="InterPro"/>
</dbReference>
<organism evidence="7 8">
    <name type="scientific">Vitrella brassicaformis (strain CCMP3155)</name>
    <dbReference type="NCBI Taxonomy" id="1169540"/>
    <lineage>
        <taxon>Eukaryota</taxon>
        <taxon>Sar</taxon>
        <taxon>Alveolata</taxon>
        <taxon>Colpodellida</taxon>
        <taxon>Vitrellaceae</taxon>
        <taxon>Vitrella</taxon>
    </lineage>
</organism>
<evidence type="ECO:0000259" key="6">
    <source>
        <dbReference type="PROSITE" id="PS00624"/>
    </source>
</evidence>
<dbReference type="InterPro" id="IPR012132">
    <property type="entry name" value="GMC_OxRdtase"/>
</dbReference>
<dbReference type="OrthoDB" id="409726at2759"/>
<keyword evidence="4" id="KW-0472">Membrane</keyword>